<evidence type="ECO:0000256" key="2">
    <source>
        <dbReference type="ARBA" id="ARBA00022741"/>
    </source>
</evidence>
<dbReference type="AlphaFoldDB" id="A0A4Y3KQD9"/>
<feature type="transmembrane region" description="Helical" evidence="7">
    <location>
        <begin position="575"/>
        <end position="604"/>
    </location>
</feature>
<keyword evidence="7" id="KW-0472">Membrane</keyword>
<dbReference type="EMBL" id="BJLQ01000040">
    <property type="protein sequence ID" value="GEA85594.1"/>
    <property type="molecule type" value="Genomic_DNA"/>
</dbReference>
<name>A0A4Y3KQD9_9CELL</name>
<sequence length="766" mass="78816">MERIGLAPGSQIGGYTIVAPLGSGGMGTVYRAVDDGGTAVALKLLHPQIGADAEGRDRLRREVLALQRLRHKAVAAVLDAEADSTEAFIVTELVAGPNLEEHVRASGPLALTELHELAAGLFDALAAVHAAGVVHRDLKPTNVLVTSDGPVLIDFGIAQAAGDDAAQITSAGLVVGTPGYLAPELLGGAEPSPATDLWGLAAVIAFAATGRPPFGVRPLQAVLARASAGEVDVDGLGPLTADALRRALDPDPGSRLDGDDLIAALAVVAVDGDPLDGPVAAAHTVAYPVDDDLDDDDEDALDEGDADGDAAAADAMGDDDVDEDADQHDDADGESADEDADAAADGDADAAADEEADAAAEDDDVDGIATTQVSQDDLEDDGRDDDAEDDDPDEDDHDDDDHDDDEHDDDEHDDEHDEDDPDEDDERSLALAATTVIPNPTAKPDPTRVLPAQGVHDGATRVMPAGAGAGATTVLPAGAGADFDERAYDDDLDNPDVEDFDLDPADLQGQRLAPDGFRRPGRYDDEPDAFDGDGDTEWVDETGVEWIEDDLDASEVVPEGSGYERPPAVRRWGSLLAAAAVVATAAALAPVVVLVVLVVLLLLVRTYGTAVEAMHGRREVRGVRASDVPRTLAATPWYLVRAVVGLVPSFVVASCATLLAGGAVAWLVDNGTWTIGDLDAGDEVDGTAAAMVVAALVMLWLVVAWWGPASGMTRTGARRALAVVAPGRLGALVMVAVCLVAAAVIAALVSNGAGIVWAPAPVPTIP</sequence>
<gene>
    <name evidence="9" type="ORF">CGE01nite_28450</name>
</gene>
<keyword evidence="10" id="KW-1185">Reference proteome</keyword>
<evidence type="ECO:0000256" key="1">
    <source>
        <dbReference type="ARBA" id="ARBA00022679"/>
    </source>
</evidence>
<dbReference type="CDD" id="cd14014">
    <property type="entry name" value="STKc_PknB_like"/>
    <property type="match status" value="1"/>
</dbReference>
<dbReference type="Pfam" id="PF00069">
    <property type="entry name" value="Pkinase"/>
    <property type="match status" value="1"/>
</dbReference>
<dbReference type="InterPro" id="IPR008271">
    <property type="entry name" value="Ser/Thr_kinase_AS"/>
</dbReference>
<proteinExistence type="predicted"/>
<dbReference type="InterPro" id="IPR000719">
    <property type="entry name" value="Prot_kinase_dom"/>
</dbReference>
<feature type="binding site" evidence="5">
    <location>
        <position position="43"/>
    </location>
    <ligand>
        <name>ATP</name>
        <dbReference type="ChEBI" id="CHEBI:30616"/>
    </ligand>
</feature>
<protein>
    <recommendedName>
        <fullName evidence="8">Protein kinase domain-containing protein</fullName>
    </recommendedName>
</protein>
<comment type="caution">
    <text evidence="9">The sequence shown here is derived from an EMBL/GenBank/DDBJ whole genome shotgun (WGS) entry which is preliminary data.</text>
</comment>
<evidence type="ECO:0000313" key="10">
    <source>
        <dbReference type="Proteomes" id="UP000320461"/>
    </source>
</evidence>
<feature type="region of interest" description="Disordered" evidence="6">
    <location>
        <begin position="501"/>
        <end position="535"/>
    </location>
</feature>
<dbReference type="SMART" id="SM00220">
    <property type="entry name" value="S_TKc"/>
    <property type="match status" value="1"/>
</dbReference>
<keyword evidence="1" id="KW-0808">Transferase</keyword>
<evidence type="ECO:0000256" key="7">
    <source>
        <dbReference type="SAM" id="Phobius"/>
    </source>
</evidence>
<evidence type="ECO:0000256" key="4">
    <source>
        <dbReference type="ARBA" id="ARBA00022840"/>
    </source>
</evidence>
<reference evidence="9 10" key="1">
    <citation type="submission" date="2019-06" db="EMBL/GenBank/DDBJ databases">
        <title>Whole genome shotgun sequence of Cellulomonas gelida NBRC 3748.</title>
        <authorList>
            <person name="Hosoyama A."/>
            <person name="Uohara A."/>
            <person name="Ohji S."/>
            <person name="Ichikawa N."/>
        </authorList>
    </citation>
    <scope>NUCLEOTIDE SEQUENCE [LARGE SCALE GENOMIC DNA]</scope>
    <source>
        <strain evidence="9 10">NBRC 3748</strain>
    </source>
</reference>
<feature type="region of interest" description="Disordered" evidence="6">
    <location>
        <begin position="287"/>
        <end position="452"/>
    </location>
</feature>
<evidence type="ECO:0000256" key="6">
    <source>
        <dbReference type="SAM" id="MobiDB-lite"/>
    </source>
</evidence>
<dbReference type="PROSITE" id="PS00107">
    <property type="entry name" value="PROTEIN_KINASE_ATP"/>
    <property type="match status" value="1"/>
</dbReference>
<dbReference type="Gene3D" id="1.10.510.10">
    <property type="entry name" value="Transferase(Phosphotransferase) domain 1"/>
    <property type="match status" value="1"/>
</dbReference>
<feature type="transmembrane region" description="Helical" evidence="7">
    <location>
        <begin position="688"/>
        <end position="708"/>
    </location>
</feature>
<feature type="compositionally biased region" description="Acidic residues" evidence="6">
    <location>
        <begin position="376"/>
        <end position="426"/>
    </location>
</feature>
<dbReference type="Gene3D" id="3.30.200.20">
    <property type="entry name" value="Phosphorylase Kinase, domain 1"/>
    <property type="match status" value="1"/>
</dbReference>
<dbReference type="RefSeq" id="WP_229747287.1">
    <property type="nucleotide sequence ID" value="NZ_BJLQ01000040.1"/>
</dbReference>
<dbReference type="Proteomes" id="UP000320461">
    <property type="component" value="Unassembled WGS sequence"/>
</dbReference>
<organism evidence="9 10">
    <name type="scientific">Cellulomonas gelida</name>
    <dbReference type="NCBI Taxonomy" id="1712"/>
    <lineage>
        <taxon>Bacteria</taxon>
        <taxon>Bacillati</taxon>
        <taxon>Actinomycetota</taxon>
        <taxon>Actinomycetes</taxon>
        <taxon>Micrococcales</taxon>
        <taxon>Cellulomonadaceae</taxon>
        <taxon>Cellulomonas</taxon>
    </lineage>
</organism>
<keyword evidence="7" id="KW-1133">Transmembrane helix</keyword>
<feature type="compositionally biased region" description="Acidic residues" evidence="6">
    <location>
        <begin position="289"/>
        <end position="308"/>
    </location>
</feature>
<dbReference type="PROSITE" id="PS00108">
    <property type="entry name" value="PROTEIN_KINASE_ST"/>
    <property type="match status" value="1"/>
</dbReference>
<dbReference type="PANTHER" id="PTHR43289:SF34">
    <property type="entry name" value="SERINE_THREONINE-PROTEIN KINASE YBDM-RELATED"/>
    <property type="match status" value="1"/>
</dbReference>
<keyword evidence="2 5" id="KW-0547">Nucleotide-binding</keyword>
<accession>A0A4Y3KQD9</accession>
<evidence type="ECO:0000256" key="3">
    <source>
        <dbReference type="ARBA" id="ARBA00022777"/>
    </source>
</evidence>
<keyword evidence="3" id="KW-0418">Kinase</keyword>
<evidence type="ECO:0000259" key="8">
    <source>
        <dbReference type="PROSITE" id="PS50011"/>
    </source>
</evidence>
<dbReference type="InterPro" id="IPR017441">
    <property type="entry name" value="Protein_kinase_ATP_BS"/>
</dbReference>
<dbReference type="PANTHER" id="PTHR43289">
    <property type="entry name" value="MITOGEN-ACTIVATED PROTEIN KINASE KINASE KINASE 20-RELATED"/>
    <property type="match status" value="1"/>
</dbReference>
<feature type="domain" description="Protein kinase" evidence="8">
    <location>
        <begin position="15"/>
        <end position="268"/>
    </location>
</feature>
<feature type="transmembrane region" description="Helical" evidence="7">
    <location>
        <begin position="638"/>
        <end position="668"/>
    </location>
</feature>
<dbReference type="GO" id="GO:0005524">
    <property type="term" value="F:ATP binding"/>
    <property type="evidence" value="ECO:0007669"/>
    <property type="project" value="UniProtKB-UniRule"/>
</dbReference>
<dbReference type="PROSITE" id="PS50011">
    <property type="entry name" value="PROTEIN_KINASE_DOM"/>
    <property type="match status" value="1"/>
</dbReference>
<dbReference type="GO" id="GO:0004674">
    <property type="term" value="F:protein serine/threonine kinase activity"/>
    <property type="evidence" value="ECO:0007669"/>
    <property type="project" value="TreeGrafter"/>
</dbReference>
<keyword evidence="7" id="KW-0812">Transmembrane</keyword>
<feature type="compositionally biased region" description="Acidic residues" evidence="6">
    <location>
        <begin position="525"/>
        <end position="535"/>
    </location>
</feature>
<dbReference type="InterPro" id="IPR011009">
    <property type="entry name" value="Kinase-like_dom_sf"/>
</dbReference>
<dbReference type="SUPFAM" id="SSF56112">
    <property type="entry name" value="Protein kinase-like (PK-like)"/>
    <property type="match status" value="1"/>
</dbReference>
<evidence type="ECO:0000313" key="9">
    <source>
        <dbReference type="EMBL" id="GEA85594.1"/>
    </source>
</evidence>
<evidence type="ECO:0000256" key="5">
    <source>
        <dbReference type="PROSITE-ProRule" id="PRU10141"/>
    </source>
</evidence>
<feature type="transmembrane region" description="Helical" evidence="7">
    <location>
        <begin position="729"/>
        <end position="749"/>
    </location>
</feature>
<feature type="compositionally biased region" description="Acidic residues" evidence="6">
    <location>
        <begin position="316"/>
        <end position="366"/>
    </location>
</feature>
<keyword evidence="4 5" id="KW-0067">ATP-binding</keyword>